<name>A0A1Q2MA46_9GAMM</name>
<organism evidence="2 3">
    <name type="scientific">Microbulbifer agarilyticus</name>
    <dbReference type="NCBI Taxonomy" id="260552"/>
    <lineage>
        <taxon>Bacteria</taxon>
        <taxon>Pseudomonadati</taxon>
        <taxon>Pseudomonadota</taxon>
        <taxon>Gammaproteobacteria</taxon>
        <taxon>Cellvibrionales</taxon>
        <taxon>Microbulbiferaceae</taxon>
        <taxon>Microbulbifer</taxon>
    </lineage>
</organism>
<dbReference type="Pfam" id="PF01944">
    <property type="entry name" value="SpoIIM"/>
    <property type="match status" value="1"/>
</dbReference>
<feature type="transmembrane region" description="Helical" evidence="1">
    <location>
        <begin position="277"/>
        <end position="295"/>
    </location>
</feature>
<feature type="transmembrane region" description="Helical" evidence="1">
    <location>
        <begin position="307"/>
        <end position="325"/>
    </location>
</feature>
<dbReference type="OrthoDB" id="9792847at2"/>
<protein>
    <recommendedName>
        <fullName evidence="4">Stage II sporulation protein M</fullName>
    </recommendedName>
</protein>
<dbReference type="AlphaFoldDB" id="A0A1Q2MA46"/>
<dbReference type="STRING" id="260552.Mag101_16705"/>
<keyword evidence="3" id="KW-1185">Reference proteome</keyword>
<gene>
    <name evidence="2" type="ORF">Mag101_16705</name>
</gene>
<dbReference type="Proteomes" id="UP000188219">
    <property type="component" value="Chromosome"/>
</dbReference>
<evidence type="ECO:0008006" key="4">
    <source>
        <dbReference type="Google" id="ProtNLM"/>
    </source>
</evidence>
<feature type="transmembrane region" description="Helical" evidence="1">
    <location>
        <begin position="234"/>
        <end position="256"/>
    </location>
</feature>
<dbReference type="EMBL" id="CP019650">
    <property type="protein sequence ID" value="AQQ69082.1"/>
    <property type="molecule type" value="Genomic_DNA"/>
</dbReference>
<evidence type="ECO:0000313" key="3">
    <source>
        <dbReference type="Proteomes" id="UP000188219"/>
    </source>
</evidence>
<keyword evidence="1" id="KW-0472">Membrane</keyword>
<dbReference type="PANTHER" id="PTHR35337">
    <property type="entry name" value="SLR1478 PROTEIN"/>
    <property type="match status" value="1"/>
</dbReference>
<keyword evidence="1" id="KW-0812">Transmembrane</keyword>
<feature type="transmembrane region" description="Helical" evidence="1">
    <location>
        <begin position="112"/>
        <end position="133"/>
    </location>
</feature>
<dbReference type="InterPro" id="IPR002798">
    <property type="entry name" value="SpoIIM-like"/>
</dbReference>
<evidence type="ECO:0000313" key="2">
    <source>
        <dbReference type="EMBL" id="AQQ69082.1"/>
    </source>
</evidence>
<dbReference type="PANTHER" id="PTHR35337:SF1">
    <property type="entry name" value="SLR1478 PROTEIN"/>
    <property type="match status" value="1"/>
</dbReference>
<proteinExistence type="predicted"/>
<evidence type="ECO:0000256" key="1">
    <source>
        <dbReference type="SAM" id="Phobius"/>
    </source>
</evidence>
<dbReference type="KEGG" id="maga:Mag101_16705"/>
<keyword evidence="1" id="KW-1133">Transmembrane helix</keyword>
<reference evidence="2" key="1">
    <citation type="submission" date="2017-02" db="EMBL/GenBank/DDBJ databases">
        <title>Genome of Microbulbifer agarilyticus GP101.</title>
        <authorList>
            <person name="Jung J."/>
            <person name="Bae S.S."/>
            <person name="Baek K."/>
        </authorList>
    </citation>
    <scope>NUCLEOTIDE SEQUENCE [LARGE SCALE GENOMIC DNA]</scope>
    <source>
        <strain evidence="2">GP101</strain>
    </source>
</reference>
<feature type="transmembrane region" description="Helical" evidence="1">
    <location>
        <begin position="189"/>
        <end position="214"/>
    </location>
</feature>
<accession>A0A1Q2MA46</accession>
<dbReference type="RefSeq" id="WP_077407564.1">
    <property type="nucleotide sequence ID" value="NZ_CP019650.1"/>
</dbReference>
<sequence length="337" mass="37758">MKQKDFEERYSPLWARMDNYLAGYEKNTIPQTQSSADDSPQQFDLPAAYRDLCQQLAIAKERQYTSYLVTRLNQLVMACHQRVYQQQSVNKNRWLDFIIRGFPCALREHARFVWLACGLFLAPALVMGLGCYWNDALIYAVMSPEQVLQIEAMYDPANRVLGRERGSDSDLLMFGFYIKNNIGIAFRTFASGIVFGLGSIFFLVFNGVFLGAVFGQLTRVGFAVTFYPFVIGHGAFELTAIVFAGAAGLMLGHSLVNPGNISRRTALQQAGRNAMKIMYGTFLMLVIAAFLEAFWSSSTTVSMEVKLAVGTLFWLLVISYCLFAGRGNDTASREVVQ</sequence>